<dbReference type="RefSeq" id="WP_075767102.1">
    <property type="nucleotide sequence ID" value="NZ_MJIL01000092.1"/>
</dbReference>
<protein>
    <recommendedName>
        <fullName evidence="5">Urease accessory protein UreJ</fullName>
    </recommendedName>
</protein>
<keyword evidence="1" id="KW-1133">Transmembrane helix</keyword>
<feature type="transmembrane region" description="Helical" evidence="1">
    <location>
        <begin position="126"/>
        <end position="145"/>
    </location>
</feature>
<keyword evidence="1" id="KW-0472">Membrane</keyword>
<evidence type="ECO:0000256" key="1">
    <source>
        <dbReference type="SAM" id="Phobius"/>
    </source>
</evidence>
<gene>
    <name evidence="3" type="ORF">BIT28_24160</name>
</gene>
<accession>A0A1Q9GCK2</accession>
<dbReference type="Pfam" id="PF04955">
    <property type="entry name" value="HupE_UreJ"/>
    <property type="match status" value="1"/>
</dbReference>
<organism evidence="3 4">
    <name type="scientific">Photobacterium proteolyticum</name>
    <dbReference type="NCBI Taxonomy" id="1903952"/>
    <lineage>
        <taxon>Bacteria</taxon>
        <taxon>Pseudomonadati</taxon>
        <taxon>Pseudomonadota</taxon>
        <taxon>Gammaproteobacteria</taxon>
        <taxon>Vibrionales</taxon>
        <taxon>Vibrionaceae</taxon>
        <taxon>Photobacterium</taxon>
    </lineage>
</organism>
<evidence type="ECO:0000256" key="2">
    <source>
        <dbReference type="SAM" id="SignalP"/>
    </source>
</evidence>
<feature type="transmembrane region" description="Helical" evidence="1">
    <location>
        <begin position="151"/>
        <end position="172"/>
    </location>
</feature>
<evidence type="ECO:0000313" key="3">
    <source>
        <dbReference type="EMBL" id="OLQ72127.1"/>
    </source>
</evidence>
<feature type="chain" id="PRO_5012028319" description="Urease accessory protein UreJ" evidence="2">
    <location>
        <begin position="28"/>
        <end position="201"/>
    </location>
</feature>
<feature type="transmembrane region" description="Helical" evidence="1">
    <location>
        <begin position="78"/>
        <end position="95"/>
    </location>
</feature>
<evidence type="ECO:0008006" key="5">
    <source>
        <dbReference type="Google" id="ProtNLM"/>
    </source>
</evidence>
<keyword evidence="4" id="KW-1185">Reference proteome</keyword>
<dbReference type="PIRSF" id="PIRSF016919">
    <property type="entry name" value="HupE_UreJ"/>
    <property type="match status" value="1"/>
</dbReference>
<feature type="signal peptide" evidence="2">
    <location>
        <begin position="1"/>
        <end position="27"/>
    </location>
</feature>
<name>A0A1Q9GCK2_9GAMM</name>
<comment type="caution">
    <text evidence="3">The sequence shown here is derived from an EMBL/GenBank/DDBJ whole genome shotgun (WGS) entry which is preliminary data.</text>
</comment>
<feature type="transmembrane region" description="Helical" evidence="1">
    <location>
        <begin position="45"/>
        <end position="66"/>
    </location>
</feature>
<reference evidence="3 4" key="1">
    <citation type="submission" date="2016-09" db="EMBL/GenBank/DDBJ databases">
        <title>Photobacterium proteolyticum sp. nov. a protease producing bacterium isolated from ocean sediments of Laizhou Bay.</title>
        <authorList>
            <person name="Li Y."/>
        </authorList>
    </citation>
    <scope>NUCLEOTIDE SEQUENCE [LARGE SCALE GENOMIC DNA]</scope>
    <source>
        <strain evidence="3 4">13-12</strain>
    </source>
</reference>
<keyword evidence="2" id="KW-0732">Signal</keyword>
<dbReference type="AlphaFoldDB" id="A0A1Q9GCK2"/>
<keyword evidence="1" id="KW-0812">Transmembrane</keyword>
<feature type="transmembrane region" description="Helical" evidence="1">
    <location>
        <begin position="101"/>
        <end position="119"/>
    </location>
</feature>
<dbReference type="Proteomes" id="UP000186905">
    <property type="component" value="Unassembled WGS sequence"/>
</dbReference>
<evidence type="ECO:0000313" key="4">
    <source>
        <dbReference type="Proteomes" id="UP000186905"/>
    </source>
</evidence>
<dbReference type="EMBL" id="MJIL01000092">
    <property type="protein sequence ID" value="OLQ72127.1"/>
    <property type="molecule type" value="Genomic_DNA"/>
</dbReference>
<sequence>MVKLIHTRSLVSSGSAALLLASGSAMAHSGHGTLESGLFSSFVSGITHPITGLDHLVMLVGVGLIAAQYKQRHQQVRIVLAALFSMLLGLGFGALSGFATGIETMILASVFVGSVAVYSRQRAGSNSWSVVLSVLAVVAVMFHGWAHGLEASASGLAAFAPGMLVGAGLLAMSGYKLGQYLNPKWQSALLAMSGALLALAS</sequence>
<proteinExistence type="predicted"/>
<dbReference type="InterPro" id="IPR007038">
    <property type="entry name" value="HupE_UreJ"/>
</dbReference>
<dbReference type="OrthoDB" id="9808192at2"/>
<dbReference type="STRING" id="1903952.BIT28_24160"/>